<dbReference type="KEGG" id="daf:Desaf_2969"/>
<keyword evidence="9" id="KW-1185">Reference proteome</keyword>
<organism evidence="8 9">
    <name type="scientific">Desulfocurvibacter africanus subsp. africanus str. Walvis Bay</name>
    <dbReference type="NCBI Taxonomy" id="690850"/>
    <lineage>
        <taxon>Bacteria</taxon>
        <taxon>Pseudomonadati</taxon>
        <taxon>Thermodesulfobacteriota</taxon>
        <taxon>Desulfovibrionia</taxon>
        <taxon>Desulfovibrionales</taxon>
        <taxon>Desulfovibrionaceae</taxon>
        <taxon>Desulfocurvibacter</taxon>
    </lineage>
</organism>
<dbReference type="InterPro" id="IPR000092">
    <property type="entry name" value="Polyprenyl_synt"/>
</dbReference>
<dbReference type="Proteomes" id="UP000007844">
    <property type="component" value="Chromosome"/>
</dbReference>
<dbReference type="SFLD" id="SFLDG01017">
    <property type="entry name" value="Polyprenyl_Transferase_Like"/>
    <property type="match status" value="1"/>
</dbReference>
<evidence type="ECO:0000256" key="1">
    <source>
        <dbReference type="ARBA" id="ARBA00001946"/>
    </source>
</evidence>
<dbReference type="GO" id="GO:0016114">
    <property type="term" value="P:terpenoid biosynthetic process"/>
    <property type="evidence" value="ECO:0007669"/>
    <property type="project" value="UniProtKB-ARBA"/>
</dbReference>
<accession>F3Z262</accession>
<keyword evidence="6" id="KW-0414">Isoprene biosynthesis</keyword>
<keyword evidence="3 7" id="KW-0808">Transferase</keyword>
<gene>
    <name evidence="8" type="ORF">Desaf_2969</name>
</gene>
<dbReference type="AlphaFoldDB" id="F3Z262"/>
<comment type="similarity">
    <text evidence="2 7">Belongs to the FPP/GGPP synthase family.</text>
</comment>
<dbReference type="InterPro" id="IPR008949">
    <property type="entry name" value="Isoprenoid_synthase_dom_sf"/>
</dbReference>
<dbReference type="RefSeq" id="WP_014260927.1">
    <property type="nucleotide sequence ID" value="NC_016629.1"/>
</dbReference>
<evidence type="ECO:0000256" key="6">
    <source>
        <dbReference type="ARBA" id="ARBA00023229"/>
    </source>
</evidence>
<dbReference type="PANTHER" id="PTHR43281:SF1">
    <property type="entry name" value="FARNESYL DIPHOSPHATE SYNTHASE"/>
    <property type="match status" value="1"/>
</dbReference>
<dbReference type="GO" id="GO:0005737">
    <property type="term" value="C:cytoplasm"/>
    <property type="evidence" value="ECO:0007669"/>
    <property type="project" value="UniProtKB-ARBA"/>
</dbReference>
<evidence type="ECO:0000256" key="3">
    <source>
        <dbReference type="ARBA" id="ARBA00022679"/>
    </source>
</evidence>
<dbReference type="PANTHER" id="PTHR43281">
    <property type="entry name" value="FARNESYL DIPHOSPHATE SYNTHASE"/>
    <property type="match status" value="1"/>
</dbReference>
<protein>
    <submittedName>
        <fullName evidence="8">Farnesyltranstransferase</fullName>
    </submittedName>
</protein>
<dbReference type="NCBIfam" id="NF045485">
    <property type="entry name" value="FPPsyn"/>
    <property type="match status" value="1"/>
</dbReference>
<name>F3Z262_DESAF</name>
<dbReference type="STRING" id="690850.Desaf_2969"/>
<dbReference type="PROSITE" id="PS00723">
    <property type="entry name" value="POLYPRENYL_SYNTHASE_1"/>
    <property type="match status" value="1"/>
</dbReference>
<reference evidence="8 9" key="1">
    <citation type="journal article" date="2011" name="J. Bacteriol.">
        <title>Genome sequence of the mercury-methylating and pleomorphic Desulfovibrio africanus Strain Walvis Bay.</title>
        <authorList>
            <person name="Brown S.D."/>
            <person name="Wall J.D."/>
            <person name="Kucken A.M."/>
            <person name="Gilmour C.C."/>
            <person name="Podar M."/>
            <person name="Brandt C.C."/>
            <person name="Teshima H."/>
            <person name="Detter J.C."/>
            <person name="Han C.S."/>
            <person name="Land M.L."/>
            <person name="Lucas S."/>
            <person name="Han J."/>
            <person name="Pennacchio L."/>
            <person name="Nolan M."/>
            <person name="Pitluck S."/>
            <person name="Woyke T."/>
            <person name="Goodwin L."/>
            <person name="Palumbo A.V."/>
            <person name="Elias D.A."/>
        </authorList>
    </citation>
    <scope>NUCLEOTIDE SEQUENCE [LARGE SCALE GENOMIC DNA]</scope>
    <source>
        <strain evidence="8 9">Walvis Bay</strain>
    </source>
</reference>
<sequence length="298" mass="31762">MGLSAIKEDLLASARHVEGFLRTSLHGRGVPERLLTSMEYSLLAGGKRLRPVLCLKWAKLCGLDMEKAMPFAASLELIHTYSLIHDDLPAMDNDDLRRGKPSNHKQFDEATAILAGDGLLTEAFSLMAQAAESLPAERVVCAMKAVAAAAGAGGMVGGQALDMEYTGKAGISLDQLQTMHAMKTGALIRVACLSGAMLAGSKASVLEKASTYGAAIGVAFQIADDILDVVGNEQEIGKPVGSDEQAGKNTYPSLVGLAESHRLARLYVDRAVECLEEYSTSEADFLRQLAFYIVERVS</sequence>
<keyword evidence="4" id="KW-0479">Metal-binding</keyword>
<dbReference type="GO" id="GO:0004659">
    <property type="term" value="F:prenyltransferase activity"/>
    <property type="evidence" value="ECO:0007669"/>
    <property type="project" value="InterPro"/>
</dbReference>
<dbReference type="InterPro" id="IPR053378">
    <property type="entry name" value="Prenyl_diphosphate_synthase"/>
</dbReference>
<dbReference type="FunFam" id="1.10.600.10:FF:000001">
    <property type="entry name" value="Geranylgeranyl diphosphate synthase"/>
    <property type="match status" value="1"/>
</dbReference>
<evidence type="ECO:0000256" key="4">
    <source>
        <dbReference type="ARBA" id="ARBA00022723"/>
    </source>
</evidence>
<evidence type="ECO:0000256" key="7">
    <source>
        <dbReference type="RuleBase" id="RU004466"/>
    </source>
</evidence>
<dbReference type="SUPFAM" id="SSF48576">
    <property type="entry name" value="Terpenoid synthases"/>
    <property type="match status" value="1"/>
</dbReference>
<dbReference type="Pfam" id="PF00348">
    <property type="entry name" value="polyprenyl_synt"/>
    <property type="match status" value="1"/>
</dbReference>
<dbReference type="EMBL" id="CP003221">
    <property type="protein sequence ID" value="EGJ51271.1"/>
    <property type="molecule type" value="Genomic_DNA"/>
</dbReference>
<dbReference type="CDD" id="cd00685">
    <property type="entry name" value="Trans_IPPS_HT"/>
    <property type="match status" value="1"/>
</dbReference>
<evidence type="ECO:0000256" key="2">
    <source>
        <dbReference type="ARBA" id="ARBA00006706"/>
    </source>
</evidence>
<dbReference type="Gene3D" id="1.10.600.10">
    <property type="entry name" value="Farnesyl Diphosphate Synthase"/>
    <property type="match status" value="1"/>
</dbReference>
<comment type="cofactor">
    <cofactor evidence="1">
        <name>Mg(2+)</name>
        <dbReference type="ChEBI" id="CHEBI:18420"/>
    </cofactor>
</comment>
<evidence type="ECO:0000256" key="5">
    <source>
        <dbReference type="ARBA" id="ARBA00022842"/>
    </source>
</evidence>
<dbReference type="PROSITE" id="PS00444">
    <property type="entry name" value="POLYPRENYL_SYNTHASE_2"/>
    <property type="match status" value="1"/>
</dbReference>
<evidence type="ECO:0000313" key="8">
    <source>
        <dbReference type="EMBL" id="EGJ51271.1"/>
    </source>
</evidence>
<evidence type="ECO:0000313" key="9">
    <source>
        <dbReference type="Proteomes" id="UP000007844"/>
    </source>
</evidence>
<dbReference type="SFLD" id="SFLDS00005">
    <property type="entry name" value="Isoprenoid_Synthase_Type_I"/>
    <property type="match status" value="1"/>
</dbReference>
<proteinExistence type="inferred from homology"/>
<dbReference type="InterPro" id="IPR033749">
    <property type="entry name" value="Polyprenyl_synt_CS"/>
</dbReference>
<dbReference type="HOGENOM" id="CLU_014015_0_0_7"/>
<keyword evidence="5" id="KW-0460">Magnesium</keyword>
<dbReference type="eggNOG" id="COG0142">
    <property type="taxonomic scope" value="Bacteria"/>
</dbReference>
<dbReference type="GO" id="GO:0046872">
    <property type="term" value="F:metal ion binding"/>
    <property type="evidence" value="ECO:0007669"/>
    <property type="project" value="UniProtKB-KW"/>
</dbReference>